<evidence type="ECO:0000313" key="1">
    <source>
        <dbReference type="EMBL" id="CEM19520.1"/>
    </source>
</evidence>
<name>A0A0G4FWD5_VITBC</name>
<organism evidence="1 2">
    <name type="scientific">Vitrella brassicaformis (strain CCMP3155)</name>
    <dbReference type="NCBI Taxonomy" id="1169540"/>
    <lineage>
        <taxon>Eukaryota</taxon>
        <taxon>Sar</taxon>
        <taxon>Alveolata</taxon>
        <taxon>Colpodellida</taxon>
        <taxon>Vitrellaceae</taxon>
        <taxon>Vitrella</taxon>
    </lineage>
</organism>
<keyword evidence="2" id="KW-1185">Reference proteome</keyword>
<dbReference type="PhylomeDB" id="A0A0G4FWD5"/>
<evidence type="ECO:0000313" key="2">
    <source>
        <dbReference type="Proteomes" id="UP000041254"/>
    </source>
</evidence>
<sequence length="249" mass="27770">MPSHSSACALQSFTSSAALRNTSSVCRWCAVSSSARTQINQGAKRTLRLPPCYVVKIRRRYLQHVATTAHERLPAQIVQDGVQLLHPVLHELIEPLAALDVQCGDALREATKNPATDSAFFDRFAECGKRSFGKFGQRLDTIVVMSHVTLMTTSRFLKYVLLMLGLFFDGNLQEAFDRARLVPNRPPTQTDALAIARRYTMEVLHFEPASTNMFCCYLESAVAAISDVLLRNTIAYAGTPLVRHRTQLQ</sequence>
<accession>A0A0G4FWD5</accession>
<dbReference type="VEuPathDB" id="CryptoDB:Vbra_1757"/>
<proteinExistence type="predicted"/>
<dbReference type="OrthoDB" id="10046327at2759"/>
<protein>
    <submittedName>
        <fullName evidence="1">Uncharacterized protein</fullName>
    </submittedName>
</protein>
<dbReference type="AlphaFoldDB" id="A0A0G4FWD5"/>
<dbReference type="EMBL" id="CDMY01000514">
    <property type="protein sequence ID" value="CEM19520.1"/>
    <property type="molecule type" value="Genomic_DNA"/>
</dbReference>
<dbReference type="InParanoid" id="A0A0G4FWD5"/>
<gene>
    <name evidence="1" type="ORF">Vbra_1757</name>
</gene>
<reference evidence="1 2" key="1">
    <citation type="submission" date="2014-11" db="EMBL/GenBank/DDBJ databases">
        <authorList>
            <person name="Zhu J."/>
            <person name="Qi W."/>
            <person name="Song R."/>
        </authorList>
    </citation>
    <scope>NUCLEOTIDE SEQUENCE [LARGE SCALE GENOMIC DNA]</scope>
</reference>
<dbReference type="Proteomes" id="UP000041254">
    <property type="component" value="Unassembled WGS sequence"/>
</dbReference>